<proteinExistence type="predicted"/>
<dbReference type="EMBL" id="BSYO01000022">
    <property type="protein sequence ID" value="GMH21099.1"/>
    <property type="molecule type" value="Genomic_DNA"/>
</dbReference>
<organism evidence="1 2">
    <name type="scientific">Nepenthes gracilis</name>
    <name type="common">Slender pitcher plant</name>
    <dbReference type="NCBI Taxonomy" id="150966"/>
    <lineage>
        <taxon>Eukaryota</taxon>
        <taxon>Viridiplantae</taxon>
        <taxon>Streptophyta</taxon>
        <taxon>Embryophyta</taxon>
        <taxon>Tracheophyta</taxon>
        <taxon>Spermatophyta</taxon>
        <taxon>Magnoliopsida</taxon>
        <taxon>eudicotyledons</taxon>
        <taxon>Gunneridae</taxon>
        <taxon>Pentapetalae</taxon>
        <taxon>Caryophyllales</taxon>
        <taxon>Nepenthaceae</taxon>
        <taxon>Nepenthes</taxon>
    </lineage>
</organism>
<reference evidence="1" key="1">
    <citation type="submission" date="2023-05" db="EMBL/GenBank/DDBJ databases">
        <title>Nepenthes gracilis genome sequencing.</title>
        <authorList>
            <person name="Fukushima K."/>
        </authorList>
    </citation>
    <scope>NUCLEOTIDE SEQUENCE</scope>
    <source>
        <strain evidence="1">SING2019-196</strain>
    </source>
</reference>
<evidence type="ECO:0000313" key="2">
    <source>
        <dbReference type="Proteomes" id="UP001279734"/>
    </source>
</evidence>
<dbReference type="AlphaFoldDB" id="A0AAD3T1Q2"/>
<gene>
    <name evidence="1" type="ORF">Nepgr_022941</name>
</gene>
<protein>
    <submittedName>
        <fullName evidence="1">Uncharacterized protein</fullName>
    </submittedName>
</protein>
<evidence type="ECO:0000313" key="1">
    <source>
        <dbReference type="EMBL" id="GMH21099.1"/>
    </source>
</evidence>
<keyword evidence="2" id="KW-1185">Reference proteome</keyword>
<name>A0AAD3T1Q2_NEPGR</name>
<dbReference type="Proteomes" id="UP001279734">
    <property type="component" value="Unassembled WGS sequence"/>
</dbReference>
<sequence>MCNCCFATICLMLSHLEGPWNFGWQKLLMLVVLLFIADPARISLGSWWLNCYVKLLTDLVWQSSFGDRRIIVVFVLRSLDCSSSGCLGLVSSLLLLCKNKCSVFYGNELEVESAWFNRVLMLDGNLIGWDVCVFAPDRIMVIGLFLCAGSADRGRLHQIADRLLGRFSLLWAFSFDTCGRSHLPPETDLGCWVDVGRVLLQSADWDLASRLKYRWQSAQFLDRLLHFFG</sequence>
<accession>A0AAD3T1Q2</accession>
<comment type="caution">
    <text evidence="1">The sequence shown here is derived from an EMBL/GenBank/DDBJ whole genome shotgun (WGS) entry which is preliminary data.</text>
</comment>